<feature type="compositionally biased region" description="Basic and acidic residues" evidence="1">
    <location>
        <begin position="58"/>
        <end position="73"/>
    </location>
</feature>
<evidence type="ECO:0000313" key="2">
    <source>
        <dbReference type="EMBL" id="GFT45728.1"/>
    </source>
</evidence>
<organism evidence="2 3">
    <name type="scientific">Nephila pilipes</name>
    <name type="common">Giant wood spider</name>
    <name type="synonym">Nephila maculata</name>
    <dbReference type="NCBI Taxonomy" id="299642"/>
    <lineage>
        <taxon>Eukaryota</taxon>
        <taxon>Metazoa</taxon>
        <taxon>Ecdysozoa</taxon>
        <taxon>Arthropoda</taxon>
        <taxon>Chelicerata</taxon>
        <taxon>Arachnida</taxon>
        <taxon>Araneae</taxon>
        <taxon>Araneomorphae</taxon>
        <taxon>Entelegynae</taxon>
        <taxon>Araneoidea</taxon>
        <taxon>Nephilidae</taxon>
        <taxon>Nephila</taxon>
    </lineage>
</organism>
<gene>
    <name evidence="2" type="ORF">NPIL_291431</name>
</gene>
<feature type="region of interest" description="Disordered" evidence="1">
    <location>
        <begin position="37"/>
        <end position="88"/>
    </location>
</feature>
<sequence>MEKKRKTFEQSPMAPRKTGTLVLSGIIKNLNLQNHRIENGKTARPNGQNRSSDPSIDWELRGEHNGDEKEDFRTIPIGSKKNGDFGSE</sequence>
<dbReference type="AlphaFoldDB" id="A0A8X6TQS9"/>
<proteinExistence type="predicted"/>
<evidence type="ECO:0000256" key="1">
    <source>
        <dbReference type="SAM" id="MobiDB-lite"/>
    </source>
</evidence>
<dbReference type="Proteomes" id="UP000887013">
    <property type="component" value="Unassembled WGS sequence"/>
</dbReference>
<dbReference type="EMBL" id="BMAW01110962">
    <property type="protein sequence ID" value="GFT45728.1"/>
    <property type="molecule type" value="Genomic_DNA"/>
</dbReference>
<reference evidence="2" key="1">
    <citation type="submission" date="2020-08" db="EMBL/GenBank/DDBJ databases">
        <title>Multicomponent nature underlies the extraordinary mechanical properties of spider dragline silk.</title>
        <authorList>
            <person name="Kono N."/>
            <person name="Nakamura H."/>
            <person name="Mori M."/>
            <person name="Yoshida Y."/>
            <person name="Ohtoshi R."/>
            <person name="Malay A.D."/>
            <person name="Moran D.A.P."/>
            <person name="Tomita M."/>
            <person name="Numata K."/>
            <person name="Arakawa K."/>
        </authorList>
    </citation>
    <scope>NUCLEOTIDE SEQUENCE</scope>
</reference>
<accession>A0A8X6TQS9</accession>
<comment type="caution">
    <text evidence="2">The sequence shown here is derived from an EMBL/GenBank/DDBJ whole genome shotgun (WGS) entry which is preliminary data.</text>
</comment>
<feature type="compositionally biased region" description="Polar residues" evidence="1">
    <location>
        <begin position="45"/>
        <end position="54"/>
    </location>
</feature>
<protein>
    <submittedName>
        <fullName evidence="2">Uncharacterized protein</fullName>
    </submittedName>
</protein>
<name>A0A8X6TQS9_NEPPI</name>
<keyword evidence="3" id="KW-1185">Reference proteome</keyword>
<evidence type="ECO:0000313" key="3">
    <source>
        <dbReference type="Proteomes" id="UP000887013"/>
    </source>
</evidence>